<gene>
    <name evidence="3" type="ORF">CQ12_25485</name>
</gene>
<evidence type="ECO:0000259" key="2">
    <source>
        <dbReference type="Pfam" id="PF00296"/>
    </source>
</evidence>
<dbReference type="EMBL" id="LLXZ01000096">
    <property type="protein sequence ID" value="KRR07952.1"/>
    <property type="molecule type" value="Genomic_DNA"/>
</dbReference>
<dbReference type="PANTHER" id="PTHR43244">
    <property type="match status" value="1"/>
</dbReference>
<organism evidence="3 4">
    <name type="scientific">Bradyrhizobium jicamae</name>
    <dbReference type="NCBI Taxonomy" id="280332"/>
    <lineage>
        <taxon>Bacteria</taxon>
        <taxon>Pseudomonadati</taxon>
        <taxon>Pseudomonadota</taxon>
        <taxon>Alphaproteobacteria</taxon>
        <taxon>Hyphomicrobiales</taxon>
        <taxon>Nitrobacteraceae</taxon>
        <taxon>Bradyrhizobium</taxon>
    </lineage>
</organism>
<dbReference type="AlphaFoldDB" id="A0A0R3LSW2"/>
<dbReference type="STRING" id="280332.CQ12_25485"/>
<evidence type="ECO:0000313" key="4">
    <source>
        <dbReference type="Proteomes" id="UP000050863"/>
    </source>
</evidence>
<dbReference type="RefSeq" id="WP_057836099.1">
    <property type="nucleotide sequence ID" value="NZ_LLXZ01000096.1"/>
</dbReference>
<dbReference type="Gene3D" id="3.20.20.30">
    <property type="entry name" value="Luciferase-like domain"/>
    <property type="match status" value="1"/>
</dbReference>
<dbReference type="Pfam" id="PF00296">
    <property type="entry name" value="Bac_luciferase"/>
    <property type="match status" value="1"/>
</dbReference>
<dbReference type="PANTHER" id="PTHR43244:SF1">
    <property type="entry name" value="5,10-METHYLENETETRAHYDROMETHANOPTERIN REDUCTASE"/>
    <property type="match status" value="1"/>
</dbReference>
<dbReference type="SUPFAM" id="SSF51679">
    <property type="entry name" value="Bacterial luciferase-like"/>
    <property type="match status" value="1"/>
</dbReference>
<accession>A0A0R3LSW2</accession>
<reference evidence="3 4" key="1">
    <citation type="submission" date="2014-03" db="EMBL/GenBank/DDBJ databases">
        <title>Bradyrhizobium valentinum sp. nov., isolated from effective nodules of Lupinus mariae-josephae, a lupine endemic of basic-lime soils in Eastern Spain.</title>
        <authorList>
            <person name="Duran D."/>
            <person name="Rey L."/>
            <person name="Navarro A."/>
            <person name="Busquets A."/>
            <person name="Imperial J."/>
            <person name="Ruiz-Argueso T."/>
        </authorList>
    </citation>
    <scope>NUCLEOTIDE SEQUENCE [LARGE SCALE GENOMIC DNA]</scope>
    <source>
        <strain evidence="3 4">PAC68</strain>
    </source>
</reference>
<name>A0A0R3LSW2_9BRAD</name>
<sequence length="346" mass="36931">MTIDLLILGNAPMVKMLDRVKLAEASGYDTVWLADERFYREVYSCLSYFAQNTSRVRLGPCVTDPYARHPALTAMAIATLDEISDKRAILGIGAGISGFAELGIDRKKPARAISEAIEVIRRLLRGETVTYEGEVIQFKEGKLNFDPIRANIPIYVGSNGPLGQRTAGAVADGALMEAGGNAAEVKAFRATLDDGARKAGRDPKSVKLIVRLNACIASDGQAARDALRPTVARLLGAGRLKFVTAEQQGLTLPDDLVASVQGAHYASGVAPYLPLLPHVTDRHVNAFTLAGNVQEVTARVIELRQAGVDGIIIMPFAADGGSIEDTIAKMGREVWPAVQVAEGAKP</sequence>
<evidence type="ECO:0000256" key="1">
    <source>
        <dbReference type="ARBA" id="ARBA00023002"/>
    </source>
</evidence>
<dbReference type="InterPro" id="IPR011251">
    <property type="entry name" value="Luciferase-like_dom"/>
</dbReference>
<keyword evidence="4" id="KW-1185">Reference proteome</keyword>
<comment type="caution">
    <text evidence="3">The sequence shown here is derived from an EMBL/GenBank/DDBJ whole genome shotgun (WGS) entry which is preliminary data.</text>
</comment>
<dbReference type="OrthoDB" id="9804736at2"/>
<dbReference type="InterPro" id="IPR036661">
    <property type="entry name" value="Luciferase-like_sf"/>
</dbReference>
<dbReference type="InterPro" id="IPR050564">
    <property type="entry name" value="F420-G6PD/mer"/>
</dbReference>
<feature type="domain" description="Luciferase-like" evidence="2">
    <location>
        <begin position="15"/>
        <end position="309"/>
    </location>
</feature>
<dbReference type="Proteomes" id="UP000050863">
    <property type="component" value="Unassembled WGS sequence"/>
</dbReference>
<proteinExistence type="predicted"/>
<dbReference type="GO" id="GO:0016705">
    <property type="term" value="F:oxidoreductase activity, acting on paired donors, with incorporation or reduction of molecular oxygen"/>
    <property type="evidence" value="ECO:0007669"/>
    <property type="project" value="InterPro"/>
</dbReference>
<protein>
    <recommendedName>
        <fullName evidence="2">Luciferase-like domain-containing protein</fullName>
    </recommendedName>
</protein>
<keyword evidence="1" id="KW-0560">Oxidoreductase</keyword>
<evidence type="ECO:0000313" key="3">
    <source>
        <dbReference type="EMBL" id="KRR07952.1"/>
    </source>
</evidence>